<reference evidence="14 15" key="1">
    <citation type="submission" date="2016-10" db="EMBL/GenBank/DDBJ databases">
        <authorList>
            <person name="de Groot N.N."/>
        </authorList>
    </citation>
    <scope>NUCLEOTIDE SEQUENCE [LARGE SCALE GENOMIC DNA]</scope>
    <source>
        <strain evidence="14 15">DSM 21771</strain>
    </source>
</reference>
<evidence type="ECO:0000313" key="14">
    <source>
        <dbReference type="EMBL" id="SDI34498.1"/>
    </source>
</evidence>
<accession>A0A1G8JTI4</accession>
<dbReference type="FunFam" id="2.40.30.10:FF:000015">
    <property type="entry name" value="Translation factor GUF1, mitochondrial"/>
    <property type="match status" value="1"/>
</dbReference>
<evidence type="ECO:0000256" key="3">
    <source>
        <dbReference type="ARBA" id="ARBA00022741"/>
    </source>
</evidence>
<dbReference type="SUPFAM" id="SSF52540">
    <property type="entry name" value="P-loop containing nucleoside triphosphate hydrolases"/>
    <property type="match status" value="1"/>
</dbReference>
<dbReference type="EMBL" id="FNEN01000001">
    <property type="protein sequence ID" value="SDI34498.1"/>
    <property type="molecule type" value="Genomic_DNA"/>
</dbReference>
<dbReference type="EC" id="3.6.5.n1" evidence="11 12"/>
<evidence type="ECO:0000256" key="11">
    <source>
        <dbReference type="ARBA" id="ARBA00066744"/>
    </source>
</evidence>
<dbReference type="Pfam" id="PF06421">
    <property type="entry name" value="LepA_C"/>
    <property type="match status" value="1"/>
</dbReference>
<dbReference type="GO" id="GO:0003924">
    <property type="term" value="F:GTPase activity"/>
    <property type="evidence" value="ECO:0007669"/>
    <property type="project" value="UniProtKB-UniRule"/>
</dbReference>
<dbReference type="InterPro" id="IPR004161">
    <property type="entry name" value="EFTu-like_2"/>
</dbReference>
<evidence type="ECO:0000256" key="9">
    <source>
        <dbReference type="ARBA" id="ARBA00057626"/>
    </source>
</evidence>
<feature type="binding site" evidence="12">
    <location>
        <begin position="140"/>
        <end position="143"/>
    </location>
    <ligand>
        <name>GTP</name>
        <dbReference type="ChEBI" id="CHEBI:37565"/>
    </ligand>
</feature>
<dbReference type="InterPro" id="IPR000640">
    <property type="entry name" value="EFG_V-like"/>
</dbReference>
<dbReference type="FunFam" id="3.30.70.240:FF:000007">
    <property type="entry name" value="Translation factor GUF1, mitochondrial"/>
    <property type="match status" value="1"/>
</dbReference>
<dbReference type="GO" id="GO:0005525">
    <property type="term" value="F:GTP binding"/>
    <property type="evidence" value="ECO:0007669"/>
    <property type="project" value="UniProtKB-UniRule"/>
</dbReference>
<dbReference type="RefSeq" id="WP_090395844.1">
    <property type="nucleotide sequence ID" value="NZ_FNEN01000001.1"/>
</dbReference>
<evidence type="ECO:0000256" key="6">
    <source>
        <dbReference type="ARBA" id="ARBA00023134"/>
    </source>
</evidence>
<dbReference type="InterPro" id="IPR035647">
    <property type="entry name" value="EFG_III/V"/>
</dbReference>
<keyword evidence="5 12" id="KW-0648">Protein biosynthesis</keyword>
<dbReference type="HAMAP" id="MF_00071">
    <property type="entry name" value="LepA"/>
    <property type="match status" value="1"/>
</dbReference>
<dbReference type="OrthoDB" id="9804431at2"/>
<evidence type="ECO:0000259" key="13">
    <source>
        <dbReference type="PROSITE" id="PS51722"/>
    </source>
</evidence>
<dbReference type="FunFam" id="3.30.70.2570:FF:000001">
    <property type="entry name" value="Translation factor GUF1, mitochondrial"/>
    <property type="match status" value="1"/>
</dbReference>
<dbReference type="Gene3D" id="3.30.70.870">
    <property type="entry name" value="Elongation Factor G (Translational Gtpase), domain 3"/>
    <property type="match status" value="1"/>
</dbReference>
<dbReference type="GO" id="GO:0043022">
    <property type="term" value="F:ribosome binding"/>
    <property type="evidence" value="ECO:0007669"/>
    <property type="project" value="UniProtKB-UniRule"/>
</dbReference>
<dbReference type="AlphaFoldDB" id="A0A1G8JTI4"/>
<comment type="catalytic activity">
    <reaction evidence="8 12">
        <text>GTP + H2O = GDP + phosphate + H(+)</text>
        <dbReference type="Rhea" id="RHEA:19669"/>
        <dbReference type="ChEBI" id="CHEBI:15377"/>
        <dbReference type="ChEBI" id="CHEBI:15378"/>
        <dbReference type="ChEBI" id="CHEBI:37565"/>
        <dbReference type="ChEBI" id="CHEBI:43474"/>
        <dbReference type="ChEBI" id="CHEBI:58189"/>
        <dbReference type="EC" id="3.6.5.n1"/>
    </reaction>
</comment>
<dbReference type="Gene3D" id="2.40.30.10">
    <property type="entry name" value="Translation factors"/>
    <property type="match status" value="1"/>
</dbReference>
<evidence type="ECO:0000256" key="7">
    <source>
        <dbReference type="ARBA" id="ARBA00023136"/>
    </source>
</evidence>
<dbReference type="Pfam" id="PF03144">
    <property type="entry name" value="GTP_EFTU_D2"/>
    <property type="match status" value="1"/>
</dbReference>
<dbReference type="InterPro" id="IPR027417">
    <property type="entry name" value="P-loop_NTPase"/>
</dbReference>
<keyword evidence="2 12" id="KW-1003">Cell membrane</keyword>
<dbReference type="GO" id="GO:0005886">
    <property type="term" value="C:plasma membrane"/>
    <property type="evidence" value="ECO:0007669"/>
    <property type="project" value="UniProtKB-SubCell"/>
</dbReference>
<dbReference type="CDD" id="cd01890">
    <property type="entry name" value="LepA"/>
    <property type="match status" value="1"/>
</dbReference>
<dbReference type="NCBIfam" id="TIGR00231">
    <property type="entry name" value="small_GTP"/>
    <property type="match status" value="1"/>
</dbReference>
<dbReference type="FunFam" id="3.30.70.870:FF:000004">
    <property type="entry name" value="Translation factor GUF1, mitochondrial"/>
    <property type="match status" value="1"/>
</dbReference>
<feature type="binding site" evidence="12">
    <location>
        <begin position="23"/>
        <end position="28"/>
    </location>
    <ligand>
        <name>GTP</name>
        <dbReference type="ChEBI" id="CHEBI:37565"/>
    </ligand>
</feature>
<dbReference type="PROSITE" id="PS51722">
    <property type="entry name" value="G_TR_2"/>
    <property type="match status" value="1"/>
</dbReference>
<evidence type="ECO:0000256" key="1">
    <source>
        <dbReference type="ARBA" id="ARBA00005454"/>
    </source>
</evidence>
<comment type="similarity">
    <text evidence="1 12">Belongs to the TRAFAC class translation factor GTPase superfamily. Classic translation factor GTPase family. LepA subfamily.</text>
</comment>
<dbReference type="Gene3D" id="3.40.50.300">
    <property type="entry name" value="P-loop containing nucleotide triphosphate hydrolases"/>
    <property type="match status" value="1"/>
</dbReference>
<dbReference type="FunFam" id="3.40.50.300:FF:000078">
    <property type="entry name" value="Elongation factor 4"/>
    <property type="match status" value="1"/>
</dbReference>
<proteinExistence type="inferred from homology"/>
<dbReference type="GO" id="GO:0045727">
    <property type="term" value="P:positive regulation of translation"/>
    <property type="evidence" value="ECO:0007669"/>
    <property type="project" value="UniProtKB-UniRule"/>
</dbReference>
<organism evidence="14 15">
    <name type="scientific">Natribacillus halophilus</name>
    <dbReference type="NCBI Taxonomy" id="549003"/>
    <lineage>
        <taxon>Bacteria</taxon>
        <taxon>Bacillati</taxon>
        <taxon>Bacillota</taxon>
        <taxon>Bacilli</taxon>
        <taxon>Bacillales</taxon>
        <taxon>Bacillaceae</taxon>
        <taxon>Natribacillus</taxon>
    </lineage>
</organism>
<dbReference type="PRINTS" id="PR00315">
    <property type="entry name" value="ELONGATNFCT"/>
</dbReference>
<comment type="function">
    <text evidence="9 12">Required for accurate and efficient protein synthesis under certain stress conditions. May act as a fidelity factor of the translation reaction, by catalyzing a one-codon backward translocation of tRNAs on improperly translocated ribosomes. Back-translocation proceeds from a post-translocation (POST) complex to a pre-translocation (PRE) complex, thus giving elongation factor G a second chance to translocate the tRNAs correctly. Binds to ribosomes in a GTP-dependent manner.</text>
</comment>
<evidence type="ECO:0000256" key="10">
    <source>
        <dbReference type="ARBA" id="ARBA00061052"/>
    </source>
</evidence>
<feature type="domain" description="Tr-type G" evidence="13">
    <location>
        <begin position="11"/>
        <end position="193"/>
    </location>
</feature>
<evidence type="ECO:0000313" key="15">
    <source>
        <dbReference type="Proteomes" id="UP000198853"/>
    </source>
</evidence>
<dbReference type="SMART" id="SM00838">
    <property type="entry name" value="EFG_C"/>
    <property type="match status" value="1"/>
</dbReference>
<comment type="similarity">
    <text evidence="10">Belongs to the GTP-binding elongation factor family. LepA subfamily.</text>
</comment>
<dbReference type="Pfam" id="PF00009">
    <property type="entry name" value="GTP_EFTU"/>
    <property type="match status" value="1"/>
</dbReference>
<dbReference type="CDD" id="cd16260">
    <property type="entry name" value="EF4_III"/>
    <property type="match status" value="1"/>
</dbReference>
<dbReference type="Pfam" id="PF00679">
    <property type="entry name" value="EFG_C"/>
    <property type="match status" value="1"/>
</dbReference>
<name>A0A1G8JTI4_9BACI</name>
<evidence type="ECO:0000256" key="4">
    <source>
        <dbReference type="ARBA" id="ARBA00022801"/>
    </source>
</evidence>
<dbReference type="CDD" id="cd03709">
    <property type="entry name" value="lepA_C"/>
    <property type="match status" value="1"/>
</dbReference>
<keyword evidence="15" id="KW-1185">Reference proteome</keyword>
<gene>
    <name evidence="12" type="primary">lepA</name>
    <name evidence="14" type="ORF">SAMN04488123_101388</name>
</gene>
<dbReference type="InterPro" id="IPR035654">
    <property type="entry name" value="LepA_IV"/>
</dbReference>
<dbReference type="InterPro" id="IPR006297">
    <property type="entry name" value="EF-4"/>
</dbReference>
<dbReference type="PANTHER" id="PTHR43512:SF4">
    <property type="entry name" value="TRANSLATION FACTOR GUF1 HOMOLOG, CHLOROPLASTIC"/>
    <property type="match status" value="1"/>
</dbReference>
<dbReference type="SUPFAM" id="SSF54980">
    <property type="entry name" value="EF-G C-terminal domain-like"/>
    <property type="match status" value="2"/>
</dbReference>
<dbReference type="InterPro" id="IPR005225">
    <property type="entry name" value="Small_GTP-bd"/>
</dbReference>
<dbReference type="InterPro" id="IPR013842">
    <property type="entry name" value="LepA_CTD"/>
</dbReference>
<keyword evidence="4 12" id="KW-0378">Hydrolase</keyword>
<evidence type="ECO:0000256" key="2">
    <source>
        <dbReference type="ARBA" id="ARBA00022475"/>
    </source>
</evidence>
<protein>
    <recommendedName>
        <fullName evidence="11 12">Elongation factor 4</fullName>
        <shortName evidence="12">EF-4</shortName>
        <ecNumber evidence="11 12">3.6.5.n1</ecNumber>
    </recommendedName>
    <alternativeName>
        <fullName evidence="12">Ribosomal back-translocase LepA</fullName>
    </alternativeName>
</protein>
<sequence>MTNEEISNRQARIRNFSIIAHIDHGKSTLADRILEHTKTVSERDMQAQVLDEMELERERGITIKLNSAQLRYVAKDGEEYIFHLIDTPGHVDFSYEVSRSLAACEGALLVVDASQGIEAQTLANVYLALDNDLEILPVVNKVDLPSAEPDRVKQEIIDVIGIDPTEAIHASAKSGLGIEDIMEEIVEKVPAPAGDPDAPLQALIFDSLYDSYRGVIAYIRIVEGTVRKGDKIKMMANGKEFEVSEVGIFTPKTVATDVLTVGDVGFLTAAIKNVGDSRVGDTITKVRHEAPEPLPGYKRMKPMVFCGLFPVDASNYNALRDALERLELNDSALQYEAETSQALGFGFRCGFLGLLHMEILQERIEREYGIELITTAPSVIYHVYQADGTVLEIDNPNNMPEQQAVEEVEEPYVKATVMVPNDFVGPVMELCQKKRGEFIDMQYLDENRVNMTYDLPLTEIVYDFFDQLKSNTKGYASFDYEPIGYRSSNLVKMDILLNGEKVDALSVIVHRDMAYERGKIIVEKLKDLIPRQQFEVPVQASIGNKIIARATIKALRKNVTSKCYGGDITRKRKLLEKQKEGKRRMKNVGKVEIPQEAFMSVLRMDDDEKK</sequence>
<dbReference type="NCBIfam" id="TIGR01393">
    <property type="entry name" value="lepA"/>
    <property type="match status" value="1"/>
</dbReference>
<keyword evidence="7 12" id="KW-0472">Membrane</keyword>
<comment type="subcellular location">
    <subcellularLocation>
        <location evidence="12">Cell membrane</location>
        <topology evidence="12">Peripheral membrane protein</topology>
        <orientation evidence="12">Cytoplasmic side</orientation>
    </subcellularLocation>
</comment>
<evidence type="ECO:0000256" key="12">
    <source>
        <dbReference type="HAMAP-Rule" id="MF_00071"/>
    </source>
</evidence>
<evidence type="ECO:0000256" key="5">
    <source>
        <dbReference type="ARBA" id="ARBA00022917"/>
    </source>
</evidence>
<dbReference type="Proteomes" id="UP000198853">
    <property type="component" value="Unassembled WGS sequence"/>
</dbReference>
<keyword evidence="3 12" id="KW-0547">Nucleotide-binding</keyword>
<dbReference type="PANTHER" id="PTHR43512">
    <property type="entry name" value="TRANSLATION FACTOR GUF1-RELATED"/>
    <property type="match status" value="1"/>
</dbReference>
<dbReference type="Gene3D" id="3.30.70.240">
    <property type="match status" value="1"/>
</dbReference>
<dbReference type="InterPro" id="IPR000795">
    <property type="entry name" value="T_Tr_GTP-bd_dom"/>
</dbReference>
<evidence type="ECO:0000256" key="8">
    <source>
        <dbReference type="ARBA" id="ARBA00050293"/>
    </source>
</evidence>
<dbReference type="InterPro" id="IPR038363">
    <property type="entry name" value="LepA_C_sf"/>
</dbReference>
<dbReference type="CDD" id="cd03699">
    <property type="entry name" value="EF4_II"/>
    <property type="match status" value="1"/>
</dbReference>
<dbReference type="Gene3D" id="3.30.70.2570">
    <property type="entry name" value="Elongation factor 4, C-terminal domain"/>
    <property type="match status" value="1"/>
</dbReference>
<dbReference type="GO" id="GO:0003746">
    <property type="term" value="F:translation elongation factor activity"/>
    <property type="evidence" value="ECO:0007669"/>
    <property type="project" value="UniProtKB-UniRule"/>
</dbReference>
<keyword evidence="6 12" id="KW-0342">GTP-binding</keyword>